<name>C5KTD4_PERM5</name>
<gene>
    <name evidence="2" type="ORF">Pmar_PMAR001036</name>
</gene>
<keyword evidence="3" id="KW-1185">Reference proteome</keyword>
<dbReference type="EMBL" id="GG676168">
    <property type="protein sequence ID" value="EER12239.1"/>
    <property type="molecule type" value="Genomic_DNA"/>
</dbReference>
<dbReference type="RefSeq" id="XP_002780444.1">
    <property type="nucleotide sequence ID" value="XM_002780398.1"/>
</dbReference>
<feature type="region of interest" description="Disordered" evidence="1">
    <location>
        <begin position="36"/>
        <end position="57"/>
    </location>
</feature>
<reference evidence="2 3" key="1">
    <citation type="submission" date="2008-07" db="EMBL/GenBank/DDBJ databases">
        <authorList>
            <person name="El-Sayed N."/>
            <person name="Caler E."/>
            <person name="Inman J."/>
            <person name="Amedeo P."/>
            <person name="Hass B."/>
            <person name="Wortman J."/>
        </authorList>
    </citation>
    <scope>NUCLEOTIDE SEQUENCE [LARGE SCALE GENOMIC DNA]</scope>
    <source>
        <strain evidence="3">ATCC 50983 / TXsc</strain>
    </source>
</reference>
<accession>C5KTD4</accession>
<evidence type="ECO:0000313" key="3">
    <source>
        <dbReference type="Proteomes" id="UP000007800"/>
    </source>
</evidence>
<dbReference type="InParanoid" id="C5KTD4"/>
<dbReference type="GeneID" id="9061405"/>
<dbReference type="Proteomes" id="UP000007800">
    <property type="component" value="Unassembled WGS sequence"/>
</dbReference>
<feature type="compositionally biased region" description="Polar residues" evidence="1">
    <location>
        <begin position="45"/>
        <end position="57"/>
    </location>
</feature>
<feature type="non-terminal residue" evidence="2">
    <location>
        <position position="57"/>
    </location>
</feature>
<feature type="non-terminal residue" evidence="2">
    <location>
        <position position="1"/>
    </location>
</feature>
<proteinExistence type="predicted"/>
<dbReference type="AlphaFoldDB" id="C5KTD4"/>
<protein>
    <submittedName>
        <fullName evidence="2">Uncharacterized protein</fullName>
    </submittedName>
</protein>
<sequence length="57" mass="5438">GTNLGGIAPNPQVAAAAVAAHRQALANAATAAALAAGAQQSPQASNDFTNANDLSPQ</sequence>
<organism evidence="3">
    <name type="scientific">Perkinsus marinus (strain ATCC 50983 / TXsc)</name>
    <dbReference type="NCBI Taxonomy" id="423536"/>
    <lineage>
        <taxon>Eukaryota</taxon>
        <taxon>Sar</taxon>
        <taxon>Alveolata</taxon>
        <taxon>Perkinsozoa</taxon>
        <taxon>Perkinsea</taxon>
        <taxon>Perkinsida</taxon>
        <taxon>Perkinsidae</taxon>
        <taxon>Perkinsus</taxon>
    </lineage>
</organism>
<evidence type="ECO:0000313" key="2">
    <source>
        <dbReference type="EMBL" id="EER12239.1"/>
    </source>
</evidence>
<evidence type="ECO:0000256" key="1">
    <source>
        <dbReference type="SAM" id="MobiDB-lite"/>
    </source>
</evidence>